<dbReference type="InterPro" id="IPR006636">
    <property type="entry name" value="STI1_HS-bd"/>
</dbReference>
<evidence type="ECO:0000256" key="3">
    <source>
        <dbReference type="SAM" id="SignalP"/>
    </source>
</evidence>
<dbReference type="EMBL" id="JALLAZ020001795">
    <property type="protein sequence ID" value="KAL3763682.1"/>
    <property type="molecule type" value="Genomic_DNA"/>
</dbReference>
<keyword evidence="6" id="KW-1185">Reference proteome</keyword>
<feature type="chain" id="PRO_5044795933" description="STI1 domain-containing protein" evidence="3">
    <location>
        <begin position="26"/>
        <end position="416"/>
    </location>
</feature>
<evidence type="ECO:0000256" key="1">
    <source>
        <dbReference type="ARBA" id="ARBA00022737"/>
    </source>
</evidence>
<feature type="compositionally biased region" description="Gly residues" evidence="2">
    <location>
        <begin position="284"/>
        <end position="306"/>
    </location>
</feature>
<feature type="domain" description="STI1" evidence="4">
    <location>
        <begin position="356"/>
        <end position="398"/>
    </location>
</feature>
<gene>
    <name evidence="5" type="ORF">ACHAW5_004834</name>
</gene>
<feature type="signal peptide" evidence="3">
    <location>
        <begin position="1"/>
        <end position="25"/>
    </location>
</feature>
<organism evidence="5 6">
    <name type="scientific">Stephanodiscus triporus</name>
    <dbReference type="NCBI Taxonomy" id="2934178"/>
    <lineage>
        <taxon>Eukaryota</taxon>
        <taxon>Sar</taxon>
        <taxon>Stramenopiles</taxon>
        <taxon>Ochrophyta</taxon>
        <taxon>Bacillariophyta</taxon>
        <taxon>Coscinodiscophyceae</taxon>
        <taxon>Thalassiosirophycidae</taxon>
        <taxon>Stephanodiscales</taxon>
        <taxon>Stephanodiscaceae</taxon>
        <taxon>Stephanodiscus</taxon>
    </lineage>
</organism>
<name>A0ABD3MJG2_9STRA</name>
<feature type="region of interest" description="Disordered" evidence="2">
    <location>
        <begin position="131"/>
        <end position="180"/>
    </location>
</feature>
<evidence type="ECO:0000313" key="6">
    <source>
        <dbReference type="Proteomes" id="UP001530315"/>
    </source>
</evidence>
<feature type="compositionally biased region" description="Acidic residues" evidence="2">
    <location>
        <begin position="66"/>
        <end position="76"/>
    </location>
</feature>
<reference evidence="5 6" key="1">
    <citation type="submission" date="2024-10" db="EMBL/GenBank/DDBJ databases">
        <title>Updated reference genomes for cyclostephanoid diatoms.</title>
        <authorList>
            <person name="Roberts W.R."/>
            <person name="Alverson A.J."/>
        </authorList>
    </citation>
    <scope>NUCLEOTIDE SEQUENCE [LARGE SCALE GENOMIC DNA]</scope>
    <source>
        <strain evidence="5 6">AJA276-08</strain>
    </source>
</reference>
<feature type="region of interest" description="Disordered" evidence="2">
    <location>
        <begin position="226"/>
        <end position="306"/>
    </location>
</feature>
<protein>
    <recommendedName>
        <fullName evidence="4">STI1 domain-containing protein</fullName>
    </recommendedName>
</protein>
<dbReference type="InterPro" id="IPR041243">
    <property type="entry name" value="STI1/HOP_DP"/>
</dbReference>
<accession>A0ABD3MJG2</accession>
<keyword evidence="3" id="KW-0732">Signal</keyword>
<sequence>MRFLSRVISFSSAAARLLLLRECSAAFAFVVPSSSLSSLSSPWGRHRPQIRRLYLGAEAGKTAAAADDDDDDDDDASSTTTTMEREVRSMKTSAIKSELELRGISTRSFLEKGELIDALVNARREGIEKKAPPHVVVVDDDASSSSPNAASPSSTSSGGGGGAAATANDDDDERGGRIRREMDACNAMKVGELRRELESYGISTRSYIEKSEFVRAVAEARVDGIAAGGGRRSSSSPGPDRKKKRRVDDDDYDNDDDVATKAKVEVITSADVGPRTKKSRDEGGGGSSGGSSSGNPFGGGAGVGGSPFGPFGGGGGMPGGMNMGGIADMLKGMGGMGGNPFGGGGGGGGGGMADAMAAAQKAMSNPKVRSVMEKAQRNPKVMAAVQECMGNPMAMTKYLSDPDVGPILRELQEAMM</sequence>
<dbReference type="Pfam" id="PF17830">
    <property type="entry name" value="STI1-HOP_DP"/>
    <property type="match status" value="1"/>
</dbReference>
<feature type="region of interest" description="Disordered" evidence="2">
    <location>
        <begin position="62"/>
        <end position="92"/>
    </location>
</feature>
<comment type="caution">
    <text evidence="5">The sequence shown here is derived from an EMBL/GenBank/DDBJ whole genome shotgun (WGS) entry which is preliminary data.</text>
</comment>
<evidence type="ECO:0000313" key="5">
    <source>
        <dbReference type="EMBL" id="KAL3763682.1"/>
    </source>
</evidence>
<dbReference type="Gene3D" id="1.10.260.100">
    <property type="match status" value="1"/>
</dbReference>
<keyword evidence="1" id="KW-0677">Repeat</keyword>
<dbReference type="Proteomes" id="UP001530315">
    <property type="component" value="Unassembled WGS sequence"/>
</dbReference>
<dbReference type="AlphaFoldDB" id="A0ABD3MJG2"/>
<evidence type="ECO:0000259" key="4">
    <source>
        <dbReference type="SMART" id="SM00727"/>
    </source>
</evidence>
<dbReference type="SMART" id="SM00727">
    <property type="entry name" value="STI1"/>
    <property type="match status" value="1"/>
</dbReference>
<feature type="compositionally biased region" description="Low complexity" evidence="2">
    <location>
        <begin position="143"/>
        <end position="156"/>
    </location>
</feature>
<proteinExistence type="predicted"/>
<evidence type="ECO:0000256" key="2">
    <source>
        <dbReference type="SAM" id="MobiDB-lite"/>
    </source>
</evidence>